<protein>
    <submittedName>
        <fullName evidence="1">DUF493 domain-containing protein</fullName>
    </submittedName>
</protein>
<sequence>MLNIIGQEDNKNPEEFYASLKEKLDNTHNFPEEYLFKFILTTEESKLTEIYRVFDDIKFTLTTRDSKKGKYTALSINAFVLDADQVVSIYKKVGAIEGVMML</sequence>
<dbReference type="SUPFAM" id="SSF117991">
    <property type="entry name" value="YbeD/HP0495-like"/>
    <property type="match status" value="1"/>
</dbReference>
<dbReference type="OrthoDB" id="5616097at2"/>
<keyword evidence="2" id="KW-1185">Reference proteome</keyword>
<gene>
    <name evidence="1" type="ORF">EIB73_01710</name>
</gene>
<dbReference type="KEGG" id="ccas:EIB73_01710"/>
<dbReference type="Pfam" id="PF04359">
    <property type="entry name" value="DUF493"/>
    <property type="match status" value="1"/>
</dbReference>
<dbReference type="InterPro" id="IPR027471">
    <property type="entry name" value="YbeD-like_sf"/>
</dbReference>
<evidence type="ECO:0000313" key="2">
    <source>
        <dbReference type="Proteomes" id="UP000270185"/>
    </source>
</evidence>
<dbReference type="RefSeq" id="WP_125022036.1">
    <property type="nucleotide sequence ID" value="NZ_CP034159.1"/>
</dbReference>
<proteinExistence type="predicted"/>
<dbReference type="Gene3D" id="3.30.70.260">
    <property type="match status" value="1"/>
</dbReference>
<name>A0A3G8XFQ7_9FLAO</name>
<dbReference type="AlphaFoldDB" id="A0A3G8XFQ7"/>
<dbReference type="InterPro" id="IPR007454">
    <property type="entry name" value="UPF0250_YbeD-like"/>
</dbReference>
<dbReference type="Proteomes" id="UP000270185">
    <property type="component" value="Chromosome"/>
</dbReference>
<organism evidence="1 2">
    <name type="scientific">Kaistella carnis</name>
    <dbReference type="NCBI Taxonomy" id="1241979"/>
    <lineage>
        <taxon>Bacteria</taxon>
        <taxon>Pseudomonadati</taxon>
        <taxon>Bacteroidota</taxon>
        <taxon>Flavobacteriia</taxon>
        <taxon>Flavobacteriales</taxon>
        <taxon>Weeksellaceae</taxon>
        <taxon>Chryseobacterium group</taxon>
        <taxon>Kaistella</taxon>
    </lineage>
</organism>
<accession>A0A3G8XFQ7</accession>
<evidence type="ECO:0000313" key="1">
    <source>
        <dbReference type="EMBL" id="AZI31969.1"/>
    </source>
</evidence>
<reference evidence="2" key="1">
    <citation type="submission" date="2018-11" db="EMBL/GenBank/DDBJ databases">
        <title>Proposal to divide the Flavobacteriaceae and reorganize its genera based on Amino Acid Identity values calculated from whole genome sequences.</title>
        <authorList>
            <person name="Nicholson A.C."/>
            <person name="Gulvik C.A."/>
            <person name="Whitney A.M."/>
            <person name="Humrighouse B.W."/>
            <person name="Bell M."/>
            <person name="Holmes B."/>
            <person name="Steigerwalt A.G."/>
            <person name="Villarma A."/>
            <person name="Sheth M."/>
            <person name="Batra D."/>
            <person name="Pryor J."/>
            <person name="Bernardet J.-F."/>
            <person name="Hugo C."/>
            <person name="Kampfer P."/>
            <person name="Newman J.D."/>
            <person name="McQuiston J.R."/>
        </authorList>
    </citation>
    <scope>NUCLEOTIDE SEQUENCE [LARGE SCALE GENOMIC DNA]</scope>
    <source>
        <strain evidence="2">G0081</strain>
    </source>
</reference>
<dbReference type="EMBL" id="CP034159">
    <property type="protein sequence ID" value="AZI31969.1"/>
    <property type="molecule type" value="Genomic_DNA"/>
</dbReference>